<keyword evidence="3" id="KW-1185">Reference proteome</keyword>
<dbReference type="Proteomes" id="UP001164746">
    <property type="component" value="Chromosome 9"/>
</dbReference>
<accession>A0ABY7EWL8</accession>
<feature type="domain" description="GST N-terminal" evidence="1">
    <location>
        <begin position="167"/>
        <end position="245"/>
    </location>
</feature>
<protein>
    <recommendedName>
        <fullName evidence="1">GST N-terminal domain-containing protein</fullName>
    </recommendedName>
</protein>
<proteinExistence type="predicted"/>
<dbReference type="Gene3D" id="3.40.30.10">
    <property type="entry name" value="Glutaredoxin"/>
    <property type="match status" value="1"/>
</dbReference>
<evidence type="ECO:0000259" key="1">
    <source>
        <dbReference type="PROSITE" id="PS50404"/>
    </source>
</evidence>
<gene>
    <name evidence="2" type="ORF">MAR_004355</name>
</gene>
<dbReference type="InterPro" id="IPR036249">
    <property type="entry name" value="Thioredoxin-like_sf"/>
</dbReference>
<sequence>MSCFNCCVELTECEDSTKYKRPNQLSNNLQNRKWSPESGKPNISIMQALEDICDGEVSLAKLKIHSSRVVCHGDVFTDKPGQCWSCFCQFKEGDNKKKRMNMSTELVDGLNVMEGIESLLGEKADSLFGLYSVEKKQIGTVQSEDDNMPANKRQKMDSNLMERDPDNDWVLYRDPGDFKSVIIQMIFAEAGVAYQEMALEAYSAVIGTPEEFPNPSCSVLRRGTLKLSATPVICKYLAQQFDLYPANVHAQLQAEQICSNCHDFITEGIDSE</sequence>
<dbReference type="EMBL" id="CP111020">
    <property type="protein sequence ID" value="WAR14250.1"/>
    <property type="molecule type" value="Genomic_DNA"/>
</dbReference>
<evidence type="ECO:0000313" key="3">
    <source>
        <dbReference type="Proteomes" id="UP001164746"/>
    </source>
</evidence>
<reference evidence="2" key="1">
    <citation type="submission" date="2022-11" db="EMBL/GenBank/DDBJ databases">
        <title>Centuries of genome instability and evolution in soft-shell clam transmissible cancer (bioRxiv).</title>
        <authorList>
            <person name="Hart S.F.M."/>
            <person name="Yonemitsu M.A."/>
            <person name="Giersch R.M."/>
            <person name="Beal B.F."/>
            <person name="Arriagada G."/>
            <person name="Davis B.W."/>
            <person name="Ostrander E.A."/>
            <person name="Goff S.P."/>
            <person name="Metzger M.J."/>
        </authorList>
    </citation>
    <scope>NUCLEOTIDE SEQUENCE</scope>
    <source>
        <strain evidence="2">MELC-2E11</strain>
        <tissue evidence="2">Siphon/mantle</tissue>
    </source>
</reference>
<name>A0ABY7EWL8_MYAAR</name>
<evidence type="ECO:0000313" key="2">
    <source>
        <dbReference type="EMBL" id="WAR14250.1"/>
    </source>
</evidence>
<dbReference type="SUPFAM" id="SSF52833">
    <property type="entry name" value="Thioredoxin-like"/>
    <property type="match status" value="1"/>
</dbReference>
<dbReference type="PROSITE" id="PS50404">
    <property type="entry name" value="GST_NTER"/>
    <property type="match status" value="1"/>
</dbReference>
<dbReference type="InterPro" id="IPR004045">
    <property type="entry name" value="Glutathione_S-Trfase_N"/>
</dbReference>
<organism evidence="2 3">
    <name type="scientific">Mya arenaria</name>
    <name type="common">Soft-shell clam</name>
    <dbReference type="NCBI Taxonomy" id="6604"/>
    <lineage>
        <taxon>Eukaryota</taxon>
        <taxon>Metazoa</taxon>
        <taxon>Spiralia</taxon>
        <taxon>Lophotrochozoa</taxon>
        <taxon>Mollusca</taxon>
        <taxon>Bivalvia</taxon>
        <taxon>Autobranchia</taxon>
        <taxon>Heteroconchia</taxon>
        <taxon>Euheterodonta</taxon>
        <taxon>Imparidentia</taxon>
        <taxon>Neoheterodontei</taxon>
        <taxon>Myida</taxon>
        <taxon>Myoidea</taxon>
        <taxon>Myidae</taxon>
        <taxon>Mya</taxon>
    </lineage>
</organism>